<name>A0A1S7LIK8_MAGMO</name>
<evidence type="ECO:0000313" key="1">
    <source>
        <dbReference type="EMBL" id="CRH05929.1"/>
    </source>
</evidence>
<gene>
    <name evidence="1" type="ORF">MAGMO_1748</name>
</gene>
<organism evidence="1">
    <name type="scientific">Magnetococcus massalia (strain MO-1)</name>
    <dbReference type="NCBI Taxonomy" id="451514"/>
    <lineage>
        <taxon>Bacteria</taxon>
        <taxon>Pseudomonadati</taxon>
        <taxon>Pseudomonadota</taxon>
        <taxon>Magnetococcia</taxon>
        <taxon>Magnetococcales</taxon>
        <taxon>Magnetococcaceae</taxon>
        <taxon>Magnetococcus</taxon>
    </lineage>
</organism>
<proteinExistence type="predicted"/>
<dbReference type="AlphaFoldDB" id="A0A1S7LIK8"/>
<protein>
    <submittedName>
        <fullName evidence="1">Uncharacterized protein</fullName>
    </submittedName>
</protein>
<reference evidence="1" key="1">
    <citation type="submission" date="2015-04" db="EMBL/GenBank/DDBJ databases">
        <authorList>
            <person name="Syromyatnikov M.Y."/>
            <person name="Popov V.N."/>
        </authorList>
    </citation>
    <scope>NUCLEOTIDE SEQUENCE</scope>
    <source>
        <strain evidence="1">MO-1</strain>
    </source>
</reference>
<dbReference type="EMBL" id="LO017727">
    <property type="protein sequence ID" value="CRH05929.1"/>
    <property type="molecule type" value="Genomic_DNA"/>
</dbReference>
<accession>A0A1S7LIK8</accession>
<sequence length="175" mass="19488">MSSRDADLGILTQNEPILGATTDLSDSQGARSNDKWAILRQECETCPISAFCDDTLYNYQACRQRSYQAVLTPLKKLAEKLFRRLLFLVALDQDIQGFSILIYSAPKVVLLPFDLDKDFIQMPEIPCPTLSGLDALGISRTEVQTPLANSLAGDFNATTGQNFFHVTRTQREPVI</sequence>